<dbReference type="Pfam" id="PF01135">
    <property type="entry name" value="PCMT"/>
    <property type="match status" value="1"/>
</dbReference>
<evidence type="ECO:0000256" key="1">
    <source>
        <dbReference type="ARBA" id="ARBA00004496"/>
    </source>
</evidence>
<sequence>MLERSKVQGLGMTSLRTRQRLLERLTEKGIKDIRVLEAMRDTPRHLFLDEALASRAYEDLALPIGYQQTISQPYIVARMTEILIEDKKLESQPLDKALEVGTGCGYQAAILSRFSKSVLTIERIKALHDKAAKNLKKLKIRNVKLLFNDGSDLIEAKENYDAILFAAAPLEVPTYFLDKLAIGGRLVAPIGGGEVQDLSLIKRLSKNKYETKVVEQVLFVPFLGGTVE</sequence>
<comment type="subcellular location">
    <subcellularLocation>
        <location evidence="1">Cytoplasm</location>
    </subcellularLocation>
</comment>
<dbReference type="PANTHER" id="PTHR11579">
    <property type="entry name" value="PROTEIN-L-ISOASPARTATE O-METHYLTRANSFERASE"/>
    <property type="match status" value="1"/>
</dbReference>
<evidence type="ECO:0000256" key="6">
    <source>
        <dbReference type="ARBA" id="ARBA00022679"/>
    </source>
</evidence>
<evidence type="ECO:0000256" key="4">
    <source>
        <dbReference type="ARBA" id="ARBA00022490"/>
    </source>
</evidence>
<evidence type="ECO:0000313" key="8">
    <source>
        <dbReference type="EMBL" id="SUZ68286.1"/>
    </source>
</evidence>
<keyword evidence="6" id="KW-0808">Transferase</keyword>
<dbReference type="EMBL" id="UINC01001036">
    <property type="protein sequence ID" value="SUZ68286.1"/>
    <property type="molecule type" value="Genomic_DNA"/>
</dbReference>
<dbReference type="GO" id="GO:0005737">
    <property type="term" value="C:cytoplasm"/>
    <property type="evidence" value="ECO:0007669"/>
    <property type="project" value="UniProtKB-SubCell"/>
</dbReference>
<dbReference type="EC" id="2.1.1.77" evidence="3"/>
<dbReference type="GO" id="GO:0004719">
    <property type="term" value="F:protein-L-isoaspartate (D-aspartate) O-methyltransferase activity"/>
    <property type="evidence" value="ECO:0007669"/>
    <property type="project" value="UniProtKB-EC"/>
</dbReference>
<evidence type="ECO:0000256" key="3">
    <source>
        <dbReference type="ARBA" id="ARBA00011890"/>
    </source>
</evidence>
<dbReference type="NCBIfam" id="NF001453">
    <property type="entry name" value="PRK00312.1"/>
    <property type="match status" value="1"/>
</dbReference>
<gene>
    <name evidence="8" type="ORF">METZ01_LOCUS21140</name>
</gene>
<dbReference type="InterPro" id="IPR029063">
    <property type="entry name" value="SAM-dependent_MTases_sf"/>
</dbReference>
<dbReference type="PANTHER" id="PTHR11579:SF0">
    <property type="entry name" value="PROTEIN-L-ISOASPARTATE(D-ASPARTATE) O-METHYLTRANSFERASE"/>
    <property type="match status" value="1"/>
</dbReference>
<dbReference type="GO" id="GO:0032259">
    <property type="term" value="P:methylation"/>
    <property type="evidence" value="ECO:0007669"/>
    <property type="project" value="UniProtKB-KW"/>
</dbReference>
<dbReference type="FunFam" id="3.40.50.150:FF:000010">
    <property type="entry name" value="Protein-L-isoaspartate O-methyltransferase"/>
    <property type="match status" value="1"/>
</dbReference>
<proteinExistence type="inferred from homology"/>
<keyword evidence="7" id="KW-0949">S-adenosyl-L-methionine</keyword>
<dbReference type="HAMAP" id="MF_00090">
    <property type="entry name" value="PIMT"/>
    <property type="match status" value="1"/>
</dbReference>
<dbReference type="SUPFAM" id="SSF53335">
    <property type="entry name" value="S-adenosyl-L-methionine-dependent methyltransferases"/>
    <property type="match status" value="1"/>
</dbReference>
<evidence type="ECO:0000256" key="2">
    <source>
        <dbReference type="ARBA" id="ARBA00005369"/>
    </source>
</evidence>
<name>A0A381PMP8_9ZZZZ</name>
<evidence type="ECO:0000256" key="5">
    <source>
        <dbReference type="ARBA" id="ARBA00022603"/>
    </source>
</evidence>
<protein>
    <recommendedName>
        <fullName evidence="3">protein-L-isoaspartate(D-aspartate) O-methyltransferase</fullName>
        <ecNumber evidence="3">2.1.1.77</ecNumber>
    </recommendedName>
</protein>
<comment type="similarity">
    <text evidence="2">Belongs to the methyltransferase superfamily. L-isoaspartyl/D-aspartyl protein methyltransferase family.</text>
</comment>
<keyword evidence="4" id="KW-0963">Cytoplasm</keyword>
<dbReference type="AlphaFoldDB" id="A0A381PMP8"/>
<dbReference type="InterPro" id="IPR000682">
    <property type="entry name" value="PCMT"/>
</dbReference>
<reference evidence="8" key="1">
    <citation type="submission" date="2018-05" db="EMBL/GenBank/DDBJ databases">
        <authorList>
            <person name="Lanie J.A."/>
            <person name="Ng W.-L."/>
            <person name="Kazmierczak K.M."/>
            <person name="Andrzejewski T.M."/>
            <person name="Davidsen T.M."/>
            <person name="Wayne K.J."/>
            <person name="Tettelin H."/>
            <person name="Glass J.I."/>
            <person name="Rusch D."/>
            <person name="Podicherti R."/>
            <person name="Tsui H.-C.T."/>
            <person name="Winkler M.E."/>
        </authorList>
    </citation>
    <scope>NUCLEOTIDE SEQUENCE</scope>
</reference>
<keyword evidence="5" id="KW-0489">Methyltransferase</keyword>
<dbReference type="CDD" id="cd02440">
    <property type="entry name" value="AdoMet_MTases"/>
    <property type="match status" value="1"/>
</dbReference>
<dbReference type="Gene3D" id="3.40.50.150">
    <property type="entry name" value="Vaccinia Virus protein VP39"/>
    <property type="match status" value="1"/>
</dbReference>
<dbReference type="NCBIfam" id="TIGR00080">
    <property type="entry name" value="pimt"/>
    <property type="match status" value="1"/>
</dbReference>
<evidence type="ECO:0000256" key="7">
    <source>
        <dbReference type="ARBA" id="ARBA00022691"/>
    </source>
</evidence>
<organism evidence="8">
    <name type="scientific">marine metagenome</name>
    <dbReference type="NCBI Taxonomy" id="408172"/>
    <lineage>
        <taxon>unclassified sequences</taxon>
        <taxon>metagenomes</taxon>
        <taxon>ecological metagenomes</taxon>
    </lineage>
</organism>
<accession>A0A381PMP8</accession>